<gene>
    <name evidence="1" type="ORF">Patl1_23331</name>
</gene>
<accession>A0ACC0ZWK2</accession>
<sequence length="224" mass="24706">MSSFRVMAFLAVLVVLLPMTALGGGGGGHGDGWGFHYLSPAYPPFSENPCDMVECGKGTCKSNATFPYNYVCECEPGWKRAEDDDDIYNFDFKRSRHFFLPCIIPNCTLNYGTCQPAPPPVPEKTFPTNFSTFDPCNWVYCGEGTCKKTTTYKHTCECNPGFSNLLNISYYPCYSNCTLGSDCSALGITASNDQTSANHGTSLLPGKFHLMTILMMFIAMALWK</sequence>
<organism evidence="1 2">
    <name type="scientific">Pistacia atlantica</name>
    <dbReference type="NCBI Taxonomy" id="434234"/>
    <lineage>
        <taxon>Eukaryota</taxon>
        <taxon>Viridiplantae</taxon>
        <taxon>Streptophyta</taxon>
        <taxon>Embryophyta</taxon>
        <taxon>Tracheophyta</taxon>
        <taxon>Spermatophyta</taxon>
        <taxon>Magnoliopsida</taxon>
        <taxon>eudicotyledons</taxon>
        <taxon>Gunneridae</taxon>
        <taxon>Pentapetalae</taxon>
        <taxon>rosids</taxon>
        <taxon>malvids</taxon>
        <taxon>Sapindales</taxon>
        <taxon>Anacardiaceae</taxon>
        <taxon>Pistacia</taxon>
    </lineage>
</organism>
<comment type="caution">
    <text evidence="1">The sequence shown here is derived from an EMBL/GenBank/DDBJ whole genome shotgun (WGS) entry which is preliminary data.</text>
</comment>
<name>A0ACC0ZWK2_9ROSI</name>
<keyword evidence="2" id="KW-1185">Reference proteome</keyword>
<evidence type="ECO:0000313" key="1">
    <source>
        <dbReference type="EMBL" id="KAJ0079353.1"/>
    </source>
</evidence>
<reference evidence="2" key="1">
    <citation type="journal article" date="2023" name="G3 (Bethesda)">
        <title>Genome assembly and association tests identify interacting loci associated with vigor, precocity, and sex in interspecific pistachio rootstocks.</title>
        <authorList>
            <person name="Palmer W."/>
            <person name="Jacygrad E."/>
            <person name="Sagayaradj S."/>
            <person name="Cavanaugh K."/>
            <person name="Han R."/>
            <person name="Bertier L."/>
            <person name="Beede B."/>
            <person name="Kafkas S."/>
            <person name="Golino D."/>
            <person name="Preece J."/>
            <person name="Michelmore R."/>
        </authorList>
    </citation>
    <scope>NUCLEOTIDE SEQUENCE [LARGE SCALE GENOMIC DNA]</scope>
</reference>
<dbReference type="Proteomes" id="UP001164250">
    <property type="component" value="Chromosome 13"/>
</dbReference>
<protein>
    <submittedName>
        <fullName evidence="1">Uncharacterized protein</fullName>
    </submittedName>
</protein>
<dbReference type="EMBL" id="CM047909">
    <property type="protein sequence ID" value="KAJ0079353.1"/>
    <property type="molecule type" value="Genomic_DNA"/>
</dbReference>
<evidence type="ECO:0000313" key="2">
    <source>
        <dbReference type="Proteomes" id="UP001164250"/>
    </source>
</evidence>
<proteinExistence type="predicted"/>